<dbReference type="Pfam" id="PF20464">
    <property type="entry name" value="MmeI_N"/>
    <property type="match status" value="1"/>
</dbReference>
<evidence type="ECO:0000313" key="3">
    <source>
        <dbReference type="Proteomes" id="UP000195442"/>
    </source>
</evidence>
<sequence length="141" mass="16112">MTPEKFISTWTQNDLTERGGAQAFIEDLCSLLQLDKPRSSKDFCYEKGAIKDSGKQGWADVWKRDCFGWENKKPKRDLKAALAQLREYAGNLGNPPLLVVCDRERIEIHTAFRGYPDEPRTILLQDIGSPKNQQTLKILET</sequence>
<accession>A0A1R4HF91</accession>
<dbReference type="InterPro" id="IPR046817">
    <property type="entry name" value="MmeI_N"/>
</dbReference>
<dbReference type="Proteomes" id="UP000195442">
    <property type="component" value="Unassembled WGS sequence"/>
</dbReference>
<evidence type="ECO:0000313" key="2">
    <source>
        <dbReference type="EMBL" id="SJM94867.1"/>
    </source>
</evidence>
<proteinExistence type="predicted"/>
<dbReference type="RefSeq" id="WP_087147972.1">
    <property type="nucleotide sequence ID" value="NZ_FUKJ01000372.1"/>
</dbReference>
<keyword evidence="3" id="KW-1185">Reference proteome</keyword>
<dbReference type="OrthoDB" id="9782445at2"/>
<feature type="domain" description="MmeI-like N-terminal" evidence="1">
    <location>
        <begin position="3"/>
        <end position="114"/>
    </location>
</feature>
<gene>
    <name evidence="2" type="ORF">CRENPOLYSF2_4330002</name>
</gene>
<reference evidence="3" key="1">
    <citation type="submission" date="2017-02" db="EMBL/GenBank/DDBJ databases">
        <authorList>
            <person name="Daims H."/>
        </authorList>
    </citation>
    <scope>NUCLEOTIDE SEQUENCE [LARGE SCALE GENOMIC DNA]</scope>
</reference>
<protein>
    <recommendedName>
        <fullName evidence="1">MmeI-like N-terminal domain-containing protein</fullName>
    </recommendedName>
</protein>
<dbReference type="AlphaFoldDB" id="A0A1R4HF91"/>
<organism evidence="2 3">
    <name type="scientific">Crenothrix polyspora</name>
    <dbReference type="NCBI Taxonomy" id="360316"/>
    <lineage>
        <taxon>Bacteria</taxon>
        <taxon>Pseudomonadati</taxon>
        <taxon>Pseudomonadota</taxon>
        <taxon>Gammaproteobacteria</taxon>
        <taxon>Methylococcales</taxon>
        <taxon>Crenotrichaceae</taxon>
        <taxon>Crenothrix</taxon>
    </lineage>
</organism>
<name>A0A1R4HF91_9GAMM</name>
<dbReference type="EMBL" id="FUKJ01000372">
    <property type="protein sequence ID" value="SJM94867.1"/>
    <property type="molecule type" value="Genomic_DNA"/>
</dbReference>
<evidence type="ECO:0000259" key="1">
    <source>
        <dbReference type="Pfam" id="PF20464"/>
    </source>
</evidence>